<proteinExistence type="predicted"/>
<dbReference type="RefSeq" id="WP_132145515.1">
    <property type="nucleotide sequence ID" value="NZ_SLWR01000002.1"/>
</dbReference>
<comment type="caution">
    <text evidence="1">The sequence shown here is derived from an EMBL/GenBank/DDBJ whole genome shotgun (WGS) entry which is preliminary data.</text>
</comment>
<dbReference type="AlphaFoldDB" id="A0A4R2IZ68"/>
<protein>
    <submittedName>
        <fullName evidence="1">Uncharacterized protein</fullName>
    </submittedName>
</protein>
<keyword evidence="2" id="KW-1185">Reference proteome</keyword>
<organism evidence="1 2">
    <name type="scientific">Kribbella antiqua</name>
    <dbReference type="NCBI Taxonomy" id="2512217"/>
    <lineage>
        <taxon>Bacteria</taxon>
        <taxon>Bacillati</taxon>
        <taxon>Actinomycetota</taxon>
        <taxon>Actinomycetes</taxon>
        <taxon>Propionibacteriales</taxon>
        <taxon>Kribbellaceae</taxon>
        <taxon>Kribbella</taxon>
    </lineage>
</organism>
<dbReference type="Proteomes" id="UP000295573">
    <property type="component" value="Unassembled WGS sequence"/>
</dbReference>
<name>A0A4R2IZ68_9ACTN</name>
<gene>
    <name evidence="1" type="ORF">EV646_102356</name>
</gene>
<dbReference type="OrthoDB" id="3532716at2"/>
<evidence type="ECO:0000313" key="2">
    <source>
        <dbReference type="Proteomes" id="UP000295573"/>
    </source>
</evidence>
<sequence length="150" mass="16368">MANLDPVKLTPDQLAPMLRCWAAGMYGVEAAVEMLIVHAAWLERDDFRRRCVTADDHAWAPDGTICSIASIDWGAAIEFEPDQQSSDHSVLRIACSIADGHKHTVGLGAEIRYLDAAAVVLVVEAIAHVAGWQDKGTSVRITGRFEDVDR</sequence>
<dbReference type="EMBL" id="SLWR01000002">
    <property type="protein sequence ID" value="TCO50282.1"/>
    <property type="molecule type" value="Genomic_DNA"/>
</dbReference>
<reference evidence="1 2" key="1">
    <citation type="journal article" date="2015" name="Stand. Genomic Sci.">
        <title>Genomic Encyclopedia of Bacterial and Archaeal Type Strains, Phase III: the genomes of soil and plant-associated and newly described type strains.</title>
        <authorList>
            <person name="Whitman W.B."/>
            <person name="Woyke T."/>
            <person name="Klenk H.P."/>
            <person name="Zhou Y."/>
            <person name="Lilburn T.G."/>
            <person name="Beck B.J."/>
            <person name="De Vos P."/>
            <person name="Vandamme P."/>
            <person name="Eisen J.A."/>
            <person name="Garrity G."/>
            <person name="Hugenholtz P."/>
            <person name="Kyrpides N.C."/>
        </authorList>
    </citation>
    <scope>NUCLEOTIDE SEQUENCE [LARGE SCALE GENOMIC DNA]</scope>
    <source>
        <strain evidence="1 2">VKM Ac-2541</strain>
    </source>
</reference>
<accession>A0A4R2IZ68</accession>
<evidence type="ECO:0000313" key="1">
    <source>
        <dbReference type="EMBL" id="TCO50282.1"/>
    </source>
</evidence>